<evidence type="ECO:0008006" key="5">
    <source>
        <dbReference type="Google" id="ProtNLM"/>
    </source>
</evidence>
<dbReference type="InterPro" id="IPR018159">
    <property type="entry name" value="Spectrin/alpha-actinin"/>
</dbReference>
<gene>
    <name evidence="3" type="ORF">KUTeg_007546</name>
</gene>
<organism evidence="3 4">
    <name type="scientific">Tegillarca granosa</name>
    <name type="common">Malaysian cockle</name>
    <name type="synonym">Anadara granosa</name>
    <dbReference type="NCBI Taxonomy" id="220873"/>
    <lineage>
        <taxon>Eukaryota</taxon>
        <taxon>Metazoa</taxon>
        <taxon>Spiralia</taxon>
        <taxon>Lophotrochozoa</taxon>
        <taxon>Mollusca</taxon>
        <taxon>Bivalvia</taxon>
        <taxon>Autobranchia</taxon>
        <taxon>Pteriomorphia</taxon>
        <taxon>Arcoida</taxon>
        <taxon>Arcoidea</taxon>
        <taxon>Arcidae</taxon>
        <taxon>Tegillarca</taxon>
    </lineage>
</organism>
<dbReference type="SUPFAM" id="SSF46966">
    <property type="entry name" value="Spectrin repeat"/>
    <property type="match status" value="4"/>
</dbReference>
<dbReference type="InterPro" id="IPR002017">
    <property type="entry name" value="Spectrin_repeat"/>
</dbReference>
<keyword evidence="1" id="KW-0677">Repeat</keyword>
<comment type="caution">
    <text evidence="3">The sequence shown here is derived from an EMBL/GenBank/DDBJ whole genome shotgun (WGS) entry which is preliminary data.</text>
</comment>
<evidence type="ECO:0000313" key="4">
    <source>
        <dbReference type="Proteomes" id="UP001217089"/>
    </source>
</evidence>
<proteinExistence type="predicted"/>
<dbReference type="Gene3D" id="1.20.58.60">
    <property type="match status" value="4"/>
</dbReference>
<dbReference type="EMBL" id="JARBDR010000337">
    <property type="protein sequence ID" value="KAJ8315396.1"/>
    <property type="molecule type" value="Genomic_DNA"/>
</dbReference>
<evidence type="ECO:0000256" key="1">
    <source>
        <dbReference type="ARBA" id="ARBA00022737"/>
    </source>
</evidence>
<reference evidence="3 4" key="1">
    <citation type="submission" date="2022-12" db="EMBL/GenBank/DDBJ databases">
        <title>Chromosome-level genome of Tegillarca granosa.</title>
        <authorList>
            <person name="Kim J."/>
        </authorList>
    </citation>
    <scope>NUCLEOTIDE SEQUENCE [LARGE SCALE GENOMIC DNA]</scope>
    <source>
        <strain evidence="3">Teg-2019</strain>
        <tissue evidence="3">Adductor muscle</tissue>
    </source>
</reference>
<dbReference type="Proteomes" id="UP001217089">
    <property type="component" value="Unassembled WGS sequence"/>
</dbReference>
<dbReference type="CDD" id="cd00176">
    <property type="entry name" value="SPEC"/>
    <property type="match status" value="1"/>
</dbReference>
<dbReference type="SMART" id="SM00150">
    <property type="entry name" value="SPEC"/>
    <property type="match status" value="3"/>
</dbReference>
<dbReference type="PANTHER" id="PTHR11915">
    <property type="entry name" value="SPECTRIN/FILAMIN RELATED CYTOSKELETAL PROTEIN"/>
    <property type="match status" value="1"/>
</dbReference>
<evidence type="ECO:0000313" key="3">
    <source>
        <dbReference type="EMBL" id="KAJ8315396.1"/>
    </source>
</evidence>
<keyword evidence="2" id="KW-0175">Coiled coil</keyword>
<dbReference type="Pfam" id="PF00435">
    <property type="entry name" value="Spectrin"/>
    <property type="match status" value="3"/>
</dbReference>
<feature type="coiled-coil region" evidence="2">
    <location>
        <begin position="77"/>
        <end position="111"/>
    </location>
</feature>
<name>A0ABQ9FDM6_TEGGR</name>
<keyword evidence="4" id="KW-1185">Reference proteome</keyword>
<protein>
    <recommendedName>
        <fullName evidence="5">Dystrophin</fullName>
    </recommendedName>
</protein>
<sequence>MSRLQKILMELQQIQLDELATWMTKMEAKIESQDPIGSDVQTIQQQVHYHRAIETDMVEQVQRFDGLNACAQMIVQNVDNEVAVQKISSQLEELQERWERLVRQMEHQSKEDTENDIKAHKTDVYDVMSLGRKLVTELKMLNDPHEAFSQAVADLEKRWEELNRLLVDTQNKVDLNFQIKKFYDELHALQELNISYEKWVGTAERIAEEAMEISKQLEQCRVKLKAMKAHEDRVTKLNNHAEVVMKRSRSADQIQSDLQAFNEQWESAYRKISKRQQLLSEALEKAPPRRYLDAMVALLQWISDMEVVLETEKFAITDIDIMEKQLQQYKSLQADIQEQQSSLKYINKTGSDLISKAPSEDKAAKLDKDLKNINTRWSHVSSVVEERSGKLEKAIGQLRQYQNQTSGLNRWMDEMDVFLHAEDPATGDVPNLTAQMNESNVSHNFYLIFHMQYGPL</sequence>
<evidence type="ECO:0000256" key="2">
    <source>
        <dbReference type="SAM" id="Coils"/>
    </source>
</evidence>
<accession>A0ABQ9FDM6</accession>